<dbReference type="STRING" id="292459.STH2824"/>
<dbReference type="InterPro" id="IPR050388">
    <property type="entry name" value="ABC_Ni/Peptide_Import"/>
</dbReference>
<evidence type="ECO:0000313" key="9">
    <source>
        <dbReference type="EMBL" id="BAD41809.1"/>
    </source>
</evidence>
<dbReference type="InterPro" id="IPR027417">
    <property type="entry name" value="P-loop_NTPase"/>
</dbReference>
<dbReference type="Proteomes" id="UP000000417">
    <property type="component" value="Chromosome"/>
</dbReference>
<accession>Q67KI9</accession>
<protein>
    <submittedName>
        <fullName evidence="9">Oligopeptide ABC transporter ATP-binding protein</fullName>
    </submittedName>
</protein>
<dbReference type="InterPro" id="IPR017871">
    <property type="entry name" value="ABC_transporter-like_CS"/>
</dbReference>
<dbReference type="eggNOG" id="COG0444">
    <property type="taxonomic scope" value="Bacteria"/>
</dbReference>
<sequence length="339" mass="37516">MKEKRSEPVSEKLVEIRNLQTHYFTEDGVVKAVDGVDLYINRGETLGVVGESGCGKSVTSLSIMRLIPNPPGKIVGGEILFEGEDLLKKSEAEMRKIRGNEISMIFQEPMTSLNPVYTIGDQIAEAIELHQGLSHKEAIEKAIEMLRLVGIPLPEQRVKEYPHQLSGGMRQRVMIAMALSCNPKLLIADEPTTALDVTIQAQILELMKKLKKELGMAIMLITHDLGVVAEMCERVVVMYAGKVVEEADAVALFQNPLHPYTEGLLKSIPRLDQEVEKLHVIEGAVPNPLNLPEGCRFHPRCPVATDRCRAEQPTLQQVAPGRKVACFLAEERLMKGVTA</sequence>
<organism evidence="9 10">
    <name type="scientific">Symbiobacterium thermophilum (strain DSM 24528 / JCM 14929 / IAM 14863 / T)</name>
    <dbReference type="NCBI Taxonomy" id="292459"/>
    <lineage>
        <taxon>Bacteria</taxon>
        <taxon>Bacillati</taxon>
        <taxon>Bacillota</taxon>
        <taxon>Clostridia</taxon>
        <taxon>Eubacteriales</taxon>
        <taxon>Symbiobacteriaceae</taxon>
        <taxon>Symbiobacterium</taxon>
    </lineage>
</organism>
<dbReference type="GO" id="GO:0005886">
    <property type="term" value="C:plasma membrane"/>
    <property type="evidence" value="ECO:0007669"/>
    <property type="project" value="UniProtKB-SubCell"/>
</dbReference>
<dbReference type="KEGG" id="sth:STH2824"/>
<dbReference type="Pfam" id="PF08352">
    <property type="entry name" value="oligo_HPY"/>
    <property type="match status" value="1"/>
</dbReference>
<keyword evidence="7" id="KW-0472">Membrane</keyword>
<keyword evidence="10" id="KW-1185">Reference proteome</keyword>
<evidence type="ECO:0000256" key="2">
    <source>
        <dbReference type="ARBA" id="ARBA00005417"/>
    </source>
</evidence>
<dbReference type="CDD" id="cd03257">
    <property type="entry name" value="ABC_NikE_OppD_transporters"/>
    <property type="match status" value="1"/>
</dbReference>
<dbReference type="InterPro" id="IPR003593">
    <property type="entry name" value="AAA+_ATPase"/>
</dbReference>
<dbReference type="PANTHER" id="PTHR43297">
    <property type="entry name" value="OLIGOPEPTIDE TRANSPORT ATP-BINDING PROTEIN APPD"/>
    <property type="match status" value="1"/>
</dbReference>
<evidence type="ECO:0000256" key="7">
    <source>
        <dbReference type="ARBA" id="ARBA00023136"/>
    </source>
</evidence>
<dbReference type="GO" id="GO:0016887">
    <property type="term" value="F:ATP hydrolysis activity"/>
    <property type="evidence" value="ECO:0007669"/>
    <property type="project" value="InterPro"/>
</dbReference>
<dbReference type="Gene3D" id="3.40.50.300">
    <property type="entry name" value="P-loop containing nucleotide triphosphate hydrolases"/>
    <property type="match status" value="1"/>
</dbReference>
<keyword evidence="5" id="KW-0547">Nucleotide-binding</keyword>
<dbReference type="SUPFAM" id="SSF52540">
    <property type="entry name" value="P-loop containing nucleoside triphosphate hydrolases"/>
    <property type="match status" value="1"/>
</dbReference>
<dbReference type="SMART" id="SM00382">
    <property type="entry name" value="AAA"/>
    <property type="match status" value="1"/>
</dbReference>
<evidence type="ECO:0000313" key="10">
    <source>
        <dbReference type="Proteomes" id="UP000000417"/>
    </source>
</evidence>
<keyword evidence="4" id="KW-1003">Cell membrane</keyword>
<dbReference type="Pfam" id="PF00005">
    <property type="entry name" value="ABC_tran"/>
    <property type="match status" value="1"/>
</dbReference>
<dbReference type="GO" id="GO:0015833">
    <property type="term" value="P:peptide transport"/>
    <property type="evidence" value="ECO:0007669"/>
    <property type="project" value="InterPro"/>
</dbReference>
<dbReference type="AlphaFoldDB" id="Q67KI9"/>
<dbReference type="HOGENOM" id="CLU_000604_1_23_9"/>
<evidence type="ECO:0000259" key="8">
    <source>
        <dbReference type="PROSITE" id="PS50893"/>
    </source>
</evidence>
<dbReference type="GO" id="GO:0005524">
    <property type="term" value="F:ATP binding"/>
    <property type="evidence" value="ECO:0007669"/>
    <property type="project" value="UniProtKB-KW"/>
</dbReference>
<gene>
    <name evidence="9" type="ordered locus">STH2824</name>
</gene>
<evidence type="ECO:0000256" key="4">
    <source>
        <dbReference type="ARBA" id="ARBA00022475"/>
    </source>
</evidence>
<evidence type="ECO:0000256" key="5">
    <source>
        <dbReference type="ARBA" id="ARBA00022741"/>
    </source>
</evidence>
<evidence type="ECO:0000256" key="1">
    <source>
        <dbReference type="ARBA" id="ARBA00004202"/>
    </source>
</evidence>
<dbReference type="EMBL" id="AP006840">
    <property type="protein sequence ID" value="BAD41809.1"/>
    <property type="molecule type" value="Genomic_DNA"/>
</dbReference>
<dbReference type="NCBIfam" id="TIGR01727">
    <property type="entry name" value="oligo_HPY"/>
    <property type="match status" value="1"/>
</dbReference>
<keyword evidence="3" id="KW-0813">Transport</keyword>
<dbReference type="InterPro" id="IPR013563">
    <property type="entry name" value="Oligopep_ABC_C"/>
</dbReference>
<comment type="similarity">
    <text evidence="2">Belongs to the ABC transporter superfamily.</text>
</comment>
<dbReference type="InterPro" id="IPR003439">
    <property type="entry name" value="ABC_transporter-like_ATP-bd"/>
</dbReference>
<keyword evidence="6 9" id="KW-0067">ATP-binding</keyword>
<dbReference type="PROSITE" id="PS50893">
    <property type="entry name" value="ABC_TRANSPORTER_2"/>
    <property type="match status" value="1"/>
</dbReference>
<proteinExistence type="inferred from homology"/>
<dbReference type="PROSITE" id="PS00211">
    <property type="entry name" value="ABC_TRANSPORTER_1"/>
    <property type="match status" value="1"/>
</dbReference>
<name>Q67KI9_SYMTH</name>
<evidence type="ECO:0000256" key="6">
    <source>
        <dbReference type="ARBA" id="ARBA00022840"/>
    </source>
</evidence>
<evidence type="ECO:0000256" key="3">
    <source>
        <dbReference type="ARBA" id="ARBA00022448"/>
    </source>
</evidence>
<reference evidence="9 10" key="1">
    <citation type="journal article" date="2004" name="Nucleic Acids Res.">
        <title>Genome sequence of Symbiobacterium thermophilum, an uncultivable bacterium that depends on microbial commensalism.</title>
        <authorList>
            <person name="Ueda K."/>
            <person name="Yamashita A."/>
            <person name="Ishikawa J."/>
            <person name="Shimada M."/>
            <person name="Watsuji T."/>
            <person name="Morimura K."/>
            <person name="Ikeda H."/>
            <person name="Hattori M."/>
            <person name="Beppu T."/>
        </authorList>
    </citation>
    <scope>NUCLEOTIDE SEQUENCE [LARGE SCALE GENOMIC DNA]</scope>
    <source>
        <strain evidence="10">T / IAM 14863</strain>
    </source>
</reference>
<feature type="domain" description="ABC transporter" evidence="8">
    <location>
        <begin position="14"/>
        <end position="265"/>
    </location>
</feature>
<comment type="subcellular location">
    <subcellularLocation>
        <location evidence="1">Cell membrane</location>
        <topology evidence="1">Peripheral membrane protein</topology>
    </subcellularLocation>
</comment>
<dbReference type="PANTHER" id="PTHR43297:SF2">
    <property type="entry name" value="DIPEPTIDE TRANSPORT ATP-BINDING PROTEIN DPPD"/>
    <property type="match status" value="1"/>
</dbReference>
<dbReference type="FunFam" id="3.40.50.300:FF:000016">
    <property type="entry name" value="Oligopeptide ABC transporter ATP-binding component"/>
    <property type="match status" value="1"/>
</dbReference>